<name>A0A1C3NTE2_9ACTN</name>
<dbReference type="GO" id="GO:0006355">
    <property type="term" value="P:regulation of DNA-templated transcription"/>
    <property type="evidence" value="ECO:0007669"/>
    <property type="project" value="InterPro"/>
</dbReference>
<dbReference type="Pfam" id="PF25601">
    <property type="entry name" value="AAA_lid_14"/>
    <property type="match status" value="1"/>
</dbReference>
<dbReference type="PANTHER" id="PTHR32071:SF122">
    <property type="entry name" value="SIGMA FACTOR"/>
    <property type="match status" value="1"/>
</dbReference>
<feature type="domain" description="Sigma-54 factor interaction" evidence="5">
    <location>
        <begin position="347"/>
        <end position="545"/>
    </location>
</feature>
<evidence type="ECO:0000256" key="3">
    <source>
        <dbReference type="ARBA" id="ARBA00023015"/>
    </source>
</evidence>
<dbReference type="PRINTS" id="PR01590">
    <property type="entry name" value="HTHFIS"/>
</dbReference>
<dbReference type="InterPro" id="IPR058031">
    <property type="entry name" value="AAA_lid_NorR"/>
</dbReference>
<evidence type="ECO:0000256" key="2">
    <source>
        <dbReference type="ARBA" id="ARBA00022840"/>
    </source>
</evidence>
<dbReference type="InterPro" id="IPR002078">
    <property type="entry name" value="Sigma_54_int"/>
</dbReference>
<keyword evidence="7" id="KW-1185">Reference proteome</keyword>
<evidence type="ECO:0000313" key="7">
    <source>
        <dbReference type="Proteomes" id="UP000199013"/>
    </source>
</evidence>
<protein>
    <submittedName>
        <fullName evidence="6">Transcriptional regulator</fullName>
    </submittedName>
</protein>
<keyword evidence="4" id="KW-0804">Transcription</keyword>
<dbReference type="InterPro" id="IPR027417">
    <property type="entry name" value="P-loop_NTPase"/>
</dbReference>
<evidence type="ECO:0000259" key="5">
    <source>
        <dbReference type="PROSITE" id="PS50045"/>
    </source>
</evidence>
<evidence type="ECO:0000313" key="6">
    <source>
        <dbReference type="EMBL" id="SBW17813.1"/>
    </source>
</evidence>
<dbReference type="Gene3D" id="3.30.450.40">
    <property type="match status" value="1"/>
</dbReference>
<dbReference type="InterPro" id="IPR009057">
    <property type="entry name" value="Homeodomain-like_sf"/>
</dbReference>
<reference evidence="7" key="1">
    <citation type="submission" date="2016-02" db="EMBL/GenBank/DDBJ databases">
        <authorList>
            <person name="Wibberg D."/>
        </authorList>
    </citation>
    <scope>NUCLEOTIDE SEQUENCE [LARGE SCALE GENOMIC DNA]</scope>
</reference>
<accession>A0A1C3NTE2</accession>
<dbReference type="SUPFAM" id="SSF52540">
    <property type="entry name" value="P-loop containing nucleoside triphosphate hydrolases"/>
    <property type="match status" value="1"/>
</dbReference>
<dbReference type="GO" id="GO:0043565">
    <property type="term" value="F:sequence-specific DNA binding"/>
    <property type="evidence" value="ECO:0007669"/>
    <property type="project" value="InterPro"/>
</dbReference>
<dbReference type="GO" id="GO:0005524">
    <property type="term" value="F:ATP binding"/>
    <property type="evidence" value="ECO:0007669"/>
    <property type="project" value="UniProtKB-KW"/>
</dbReference>
<dbReference type="PANTHER" id="PTHR32071">
    <property type="entry name" value="TRANSCRIPTIONAL REGULATORY PROTEIN"/>
    <property type="match status" value="1"/>
</dbReference>
<dbReference type="Gene3D" id="3.40.50.300">
    <property type="entry name" value="P-loop containing nucleotide triphosphate hydrolases"/>
    <property type="match status" value="1"/>
</dbReference>
<keyword evidence="2" id="KW-0067">ATP-binding</keyword>
<dbReference type="Pfam" id="PF02954">
    <property type="entry name" value="HTH_8"/>
    <property type="match status" value="1"/>
</dbReference>
<keyword evidence="3" id="KW-0805">Transcription regulation</keyword>
<sequence length="617" mass="67386">MANPTDQRLRIAAARADFLSSGHAGDDAVSDVVAASWKRSISAGADLSEVEATYHNDLDTKSRLVRCSEPIIIRLREETADIPLSIALTDGKARILTRWDTDQLIGMMCDRVSFAGGFEYAETGVGTNGVGTVFESGGSIFVVGPEHIHERLQAFACAGAPIRDPLTRRVEGVLDISALTEHSSPLMHSLVRSAALDIERNLLIDRSQCQQALFETFVRFDTRTRNAVIAVGGSVVMANAMVQSLFDPSEQQSIHEHARYLMAQHDRPVDQIELLTGKVVRMRGARIVVGNDIAGLVLELRLISEAASMPAETGAFEDRTLPAVSGRCGGRGYESAASLRAPASPISQGHSPAWRRACDDITEALRYHDALLVMGEHGTGKFSLVAEIYHRVNPGGRSFAIDAADISCDSYVEAEEALKATTVPTLYIFRNIDNLSTDGVERLHAFLETLADIERPAYVAATLSEVNLDSDLPFHDLLIHFQRAVTVPPLRHRAEDLPALVTQVLTNIADRRGVRVSLAAMRVIRCYTWPRNFRQLDEALRAALLRRPVGELQPEDLPGYCHGSARRQLSGIESVERDAIVQALLDADGNRIQAAAALGIARSSLYRKLKSYGITTL</sequence>
<dbReference type="Proteomes" id="UP000199013">
    <property type="component" value="Unassembled WGS sequence"/>
</dbReference>
<evidence type="ECO:0000256" key="1">
    <source>
        <dbReference type="ARBA" id="ARBA00022741"/>
    </source>
</evidence>
<dbReference type="InterPro" id="IPR029016">
    <property type="entry name" value="GAF-like_dom_sf"/>
</dbReference>
<dbReference type="EMBL" id="FLUV01000162">
    <property type="protein sequence ID" value="SBW17813.1"/>
    <property type="molecule type" value="Genomic_DNA"/>
</dbReference>
<dbReference type="AlphaFoldDB" id="A0A1C3NTE2"/>
<dbReference type="Gene3D" id="1.10.10.60">
    <property type="entry name" value="Homeodomain-like"/>
    <property type="match status" value="1"/>
</dbReference>
<proteinExistence type="predicted"/>
<evidence type="ECO:0000256" key="4">
    <source>
        <dbReference type="ARBA" id="ARBA00023163"/>
    </source>
</evidence>
<gene>
    <name evidence="6" type="ORF">FDG2_0383</name>
</gene>
<dbReference type="Gene3D" id="1.10.8.60">
    <property type="match status" value="1"/>
</dbReference>
<dbReference type="SUPFAM" id="SSF46689">
    <property type="entry name" value="Homeodomain-like"/>
    <property type="match status" value="1"/>
</dbReference>
<dbReference type="InterPro" id="IPR002197">
    <property type="entry name" value="HTH_Fis"/>
</dbReference>
<keyword evidence="1" id="KW-0547">Nucleotide-binding</keyword>
<organism evidence="6 7">
    <name type="scientific">Candidatus Protofrankia californiensis</name>
    <dbReference type="NCBI Taxonomy" id="1839754"/>
    <lineage>
        <taxon>Bacteria</taxon>
        <taxon>Bacillati</taxon>
        <taxon>Actinomycetota</taxon>
        <taxon>Actinomycetes</taxon>
        <taxon>Frankiales</taxon>
        <taxon>Frankiaceae</taxon>
        <taxon>Protofrankia</taxon>
    </lineage>
</organism>
<dbReference type="PROSITE" id="PS50045">
    <property type="entry name" value="SIGMA54_INTERACT_4"/>
    <property type="match status" value="1"/>
</dbReference>